<evidence type="ECO:0000256" key="1">
    <source>
        <dbReference type="ARBA" id="ARBA00004689"/>
    </source>
</evidence>
<evidence type="ECO:0000256" key="3">
    <source>
        <dbReference type="ARBA" id="ARBA00012973"/>
    </source>
</evidence>
<dbReference type="SUPFAM" id="SSF110921">
    <property type="entry name" value="2-isopropylmalate synthase LeuA, allosteric (dimerisation) domain"/>
    <property type="match status" value="1"/>
</dbReference>
<dbReference type="NCBIfam" id="NF002086">
    <property type="entry name" value="PRK00915.1-3"/>
    <property type="match status" value="1"/>
</dbReference>
<dbReference type="Proteomes" id="UP000176938">
    <property type="component" value="Unassembled WGS sequence"/>
</dbReference>
<organism evidence="14 15">
    <name type="scientific">candidate division WOR-1 bacterium RIFCSPLOWO2_02_FULL_46_20</name>
    <dbReference type="NCBI Taxonomy" id="1802567"/>
    <lineage>
        <taxon>Bacteria</taxon>
        <taxon>Bacillati</taxon>
        <taxon>Saganbacteria</taxon>
    </lineage>
</organism>
<dbReference type="Pfam" id="PF22617">
    <property type="entry name" value="HCS_D2"/>
    <property type="match status" value="1"/>
</dbReference>
<evidence type="ECO:0000313" key="15">
    <source>
        <dbReference type="Proteomes" id="UP000176938"/>
    </source>
</evidence>
<dbReference type="Pfam" id="PF00682">
    <property type="entry name" value="HMGL-like"/>
    <property type="match status" value="1"/>
</dbReference>
<dbReference type="FunFam" id="3.30.160.270:FF:000001">
    <property type="entry name" value="2-isopropylmalate synthase"/>
    <property type="match status" value="1"/>
</dbReference>
<comment type="cofactor">
    <cofactor evidence="12">
        <name>Mn(2+)</name>
        <dbReference type="ChEBI" id="CHEBI:29035"/>
    </cofactor>
</comment>
<dbReference type="PANTHER" id="PTHR10277:SF9">
    <property type="entry name" value="2-ISOPROPYLMALATE SYNTHASE 1, CHLOROPLASTIC-RELATED"/>
    <property type="match status" value="1"/>
</dbReference>
<dbReference type="PROSITE" id="PS00815">
    <property type="entry name" value="AIPM_HOMOCIT_SYNTH_1"/>
    <property type="match status" value="1"/>
</dbReference>
<comment type="subunit">
    <text evidence="12">Homodimer.</text>
</comment>
<evidence type="ECO:0000256" key="8">
    <source>
        <dbReference type="ARBA" id="ARBA00022679"/>
    </source>
</evidence>
<evidence type="ECO:0000313" key="14">
    <source>
        <dbReference type="EMBL" id="OGC04536.1"/>
    </source>
</evidence>
<protein>
    <recommendedName>
        <fullName evidence="4 12">2-isopropylmalate synthase</fullName>
        <ecNumber evidence="3 12">2.3.3.13</ecNumber>
    </recommendedName>
    <alternativeName>
        <fullName evidence="12">Alpha-IPM synthase</fullName>
    </alternativeName>
    <alternativeName>
        <fullName evidence="12">Alpha-isopropylmalate synthase</fullName>
    </alternativeName>
</protein>
<dbReference type="NCBIfam" id="NF002085">
    <property type="entry name" value="PRK00915.1-2"/>
    <property type="match status" value="1"/>
</dbReference>
<dbReference type="PANTHER" id="PTHR10277">
    <property type="entry name" value="HOMOCITRATE SYNTHASE-RELATED"/>
    <property type="match status" value="1"/>
</dbReference>
<comment type="function">
    <text evidence="12">Catalyzes the condensation of the acetyl group of acetyl-CoA with 3-methyl-2-oxobutanoate (2-ketoisovalerate) to form 3-carboxy-3-hydroxy-4-methylpentanoate (2-isopropylmalate).</text>
</comment>
<dbReference type="HAMAP" id="MF_01025">
    <property type="entry name" value="LeuA_type1"/>
    <property type="match status" value="1"/>
</dbReference>
<dbReference type="AlphaFoldDB" id="A0A1F4R8U5"/>
<keyword evidence="10 12" id="KW-0464">Manganese</keyword>
<dbReference type="SUPFAM" id="SSF51569">
    <property type="entry name" value="Aldolase"/>
    <property type="match status" value="1"/>
</dbReference>
<dbReference type="NCBIfam" id="TIGR00973">
    <property type="entry name" value="leuA_bact"/>
    <property type="match status" value="1"/>
</dbReference>
<keyword evidence="11 12" id="KW-0100">Branched-chain amino acid biosynthesis</keyword>
<dbReference type="FunFam" id="3.20.20.70:FF:000010">
    <property type="entry name" value="2-isopropylmalate synthase"/>
    <property type="match status" value="1"/>
</dbReference>
<dbReference type="NCBIfam" id="NF002087">
    <property type="entry name" value="PRK00915.1-4"/>
    <property type="match status" value="1"/>
</dbReference>
<dbReference type="EMBL" id="METP01000049">
    <property type="protein sequence ID" value="OGC04536.1"/>
    <property type="molecule type" value="Genomic_DNA"/>
</dbReference>
<dbReference type="InterPro" id="IPR054691">
    <property type="entry name" value="LeuA/HCS_post-cat"/>
</dbReference>
<dbReference type="PROSITE" id="PS00816">
    <property type="entry name" value="AIPM_HOMOCIT_SYNTH_2"/>
    <property type="match status" value="1"/>
</dbReference>
<comment type="similarity">
    <text evidence="2 12">Belongs to the alpha-IPM synthase/homocitrate synthase family. LeuA type 1 subfamily.</text>
</comment>
<evidence type="ECO:0000259" key="13">
    <source>
        <dbReference type="PROSITE" id="PS50991"/>
    </source>
</evidence>
<proteinExistence type="inferred from homology"/>
<dbReference type="UniPathway" id="UPA00048">
    <property type="reaction ID" value="UER00070"/>
</dbReference>
<evidence type="ECO:0000256" key="12">
    <source>
        <dbReference type="HAMAP-Rule" id="MF_01025"/>
    </source>
</evidence>
<dbReference type="InterPro" id="IPR005671">
    <property type="entry name" value="LeuA_bact_synth"/>
</dbReference>
<keyword evidence="9 12" id="KW-0479">Metal-binding</keyword>
<dbReference type="InterPro" id="IPR050073">
    <property type="entry name" value="2-IPM_HCS-like"/>
</dbReference>
<feature type="binding site" evidence="12">
    <location>
        <position position="206"/>
    </location>
    <ligand>
        <name>Mn(2+)</name>
        <dbReference type="ChEBI" id="CHEBI:29035"/>
    </ligand>
</feature>
<dbReference type="InterPro" id="IPR000891">
    <property type="entry name" value="PYR_CT"/>
</dbReference>
<dbReference type="InterPro" id="IPR002034">
    <property type="entry name" value="AIPM/Hcit_synth_CS"/>
</dbReference>
<evidence type="ECO:0000256" key="2">
    <source>
        <dbReference type="ARBA" id="ARBA00009396"/>
    </source>
</evidence>
<evidence type="ECO:0000256" key="4">
    <source>
        <dbReference type="ARBA" id="ARBA00018198"/>
    </source>
</evidence>
<dbReference type="CDD" id="cd07940">
    <property type="entry name" value="DRE_TIM_IPMS"/>
    <property type="match status" value="1"/>
</dbReference>
<sequence length="507" mass="55739">MTRLIKIFDTTLRDGEQCPGASLNPEEKLEIARQLAKLNVDVIEAGFAIASQGDFDAIKTIAQTVKGPIICSLARTKKEDIDRAWDAVSYSDKPRIHTFIATSPIHMEKKLRLKPEQVLKQAVEMVKYACLLCPDVEFSPEDAGRSEPDFLYKIISAVIEAGAQTINVPDTVGYTSPWEFGRLIENIIKNVPQIKQKNITLSVHVHNDLGLAVANSLAAIKAGANQVECTINGIGERAGNASLEEIVMNLKTRKDFFGCDTNINTKEIYKTSRLVSNLTGLMVQPNKAVVGANAFAHEAGIHQHGVLKARETYEIMRPQDIGLTESKIVLGKHSGRHALQKKLNDMGYALDKDTLEKAYQRFLEVADKKKDVSERDLEIIVAEEIYIVPEDYKIVKISVTSGTHTRPEAKVELVFKGKKVKKAAKGSGPVDAVYKAIEQLTKVKSSLVDYSIQAITGGTDALGEVTVRIKDNNRIYVGHGADTDIIVASGKAYLAAINRLIYATTQQ</sequence>
<comment type="caution">
    <text evidence="14">The sequence shown here is derived from an EMBL/GenBank/DDBJ whole genome shotgun (WGS) entry which is preliminary data.</text>
</comment>
<dbReference type="GO" id="GO:0009098">
    <property type="term" value="P:L-leucine biosynthetic process"/>
    <property type="evidence" value="ECO:0007669"/>
    <property type="project" value="UniProtKB-UniRule"/>
</dbReference>
<dbReference type="Gene3D" id="3.20.20.70">
    <property type="entry name" value="Aldolase class I"/>
    <property type="match status" value="1"/>
</dbReference>
<accession>A0A1F4R8U5</accession>
<dbReference type="GO" id="GO:0005737">
    <property type="term" value="C:cytoplasm"/>
    <property type="evidence" value="ECO:0007669"/>
    <property type="project" value="UniProtKB-UniRule"/>
</dbReference>
<comment type="catalytic activity">
    <reaction evidence="12">
        <text>3-methyl-2-oxobutanoate + acetyl-CoA + H2O = (2S)-2-isopropylmalate + CoA + H(+)</text>
        <dbReference type="Rhea" id="RHEA:21524"/>
        <dbReference type="ChEBI" id="CHEBI:1178"/>
        <dbReference type="ChEBI" id="CHEBI:11851"/>
        <dbReference type="ChEBI" id="CHEBI:15377"/>
        <dbReference type="ChEBI" id="CHEBI:15378"/>
        <dbReference type="ChEBI" id="CHEBI:57287"/>
        <dbReference type="ChEBI" id="CHEBI:57288"/>
        <dbReference type="EC" id="2.3.3.13"/>
    </reaction>
</comment>
<feature type="binding site" evidence="12">
    <location>
        <position position="240"/>
    </location>
    <ligand>
        <name>Mn(2+)</name>
        <dbReference type="ChEBI" id="CHEBI:29035"/>
    </ligand>
</feature>
<evidence type="ECO:0000256" key="5">
    <source>
        <dbReference type="ARBA" id="ARBA00022430"/>
    </source>
</evidence>
<keyword evidence="6 12" id="KW-0963">Cytoplasm</keyword>
<keyword evidence="7 12" id="KW-0028">Amino-acid biosynthesis</keyword>
<dbReference type="Pfam" id="PF08502">
    <property type="entry name" value="LeuA_dimer"/>
    <property type="match status" value="1"/>
</dbReference>
<evidence type="ECO:0000256" key="10">
    <source>
        <dbReference type="ARBA" id="ARBA00023211"/>
    </source>
</evidence>
<name>A0A1F4R8U5_UNCSA</name>
<evidence type="ECO:0000256" key="9">
    <source>
        <dbReference type="ARBA" id="ARBA00022723"/>
    </source>
</evidence>
<keyword evidence="5 12" id="KW-0432">Leucine biosynthesis</keyword>
<feature type="domain" description="Pyruvate carboxyltransferase" evidence="13">
    <location>
        <begin position="5"/>
        <end position="269"/>
    </location>
</feature>
<evidence type="ECO:0000256" key="7">
    <source>
        <dbReference type="ARBA" id="ARBA00022605"/>
    </source>
</evidence>
<keyword evidence="8 12" id="KW-0808">Transferase</keyword>
<dbReference type="InterPro" id="IPR036230">
    <property type="entry name" value="LeuA_allosteric_dom_sf"/>
</dbReference>
<dbReference type="Gene3D" id="3.30.160.270">
    <property type="match status" value="1"/>
</dbReference>
<feature type="region of interest" description="Regulatory domain" evidence="12">
    <location>
        <begin position="393"/>
        <end position="507"/>
    </location>
</feature>
<feature type="binding site" evidence="12">
    <location>
        <position position="204"/>
    </location>
    <ligand>
        <name>Mn(2+)</name>
        <dbReference type="ChEBI" id="CHEBI:29035"/>
    </ligand>
</feature>
<dbReference type="InterPro" id="IPR013709">
    <property type="entry name" value="2-isopropylmalate_synth_dimer"/>
</dbReference>
<evidence type="ECO:0000256" key="11">
    <source>
        <dbReference type="ARBA" id="ARBA00023304"/>
    </source>
</evidence>
<dbReference type="InterPro" id="IPR013785">
    <property type="entry name" value="Aldolase_TIM"/>
</dbReference>
<dbReference type="GO" id="GO:0003852">
    <property type="term" value="F:2-isopropylmalate synthase activity"/>
    <property type="evidence" value="ECO:0007669"/>
    <property type="project" value="UniProtKB-UniRule"/>
</dbReference>
<reference evidence="14 15" key="1">
    <citation type="journal article" date="2016" name="Nat. Commun.">
        <title>Thousands of microbial genomes shed light on interconnected biogeochemical processes in an aquifer system.</title>
        <authorList>
            <person name="Anantharaman K."/>
            <person name="Brown C.T."/>
            <person name="Hug L.A."/>
            <person name="Sharon I."/>
            <person name="Castelle C.J."/>
            <person name="Probst A.J."/>
            <person name="Thomas B.C."/>
            <person name="Singh A."/>
            <person name="Wilkins M.J."/>
            <person name="Karaoz U."/>
            <person name="Brodie E.L."/>
            <person name="Williams K.H."/>
            <person name="Hubbard S.S."/>
            <person name="Banfield J.F."/>
        </authorList>
    </citation>
    <scope>NUCLEOTIDE SEQUENCE [LARGE SCALE GENOMIC DNA]</scope>
</reference>
<dbReference type="GO" id="GO:0003985">
    <property type="term" value="F:acetyl-CoA C-acetyltransferase activity"/>
    <property type="evidence" value="ECO:0007669"/>
    <property type="project" value="UniProtKB-UniRule"/>
</dbReference>
<evidence type="ECO:0000256" key="6">
    <source>
        <dbReference type="ARBA" id="ARBA00022490"/>
    </source>
</evidence>
<dbReference type="SMART" id="SM00917">
    <property type="entry name" value="LeuA_dimer"/>
    <property type="match status" value="1"/>
</dbReference>
<dbReference type="PROSITE" id="PS50991">
    <property type="entry name" value="PYR_CT"/>
    <property type="match status" value="1"/>
</dbReference>
<feature type="binding site" evidence="12">
    <location>
        <position position="14"/>
    </location>
    <ligand>
        <name>Mn(2+)</name>
        <dbReference type="ChEBI" id="CHEBI:29035"/>
    </ligand>
</feature>
<gene>
    <name evidence="12" type="primary">leuA</name>
    <name evidence="14" type="ORF">A3H38_02405</name>
</gene>
<dbReference type="FunFam" id="1.10.238.260:FF:000001">
    <property type="entry name" value="2-isopropylmalate synthase"/>
    <property type="match status" value="1"/>
</dbReference>
<comment type="pathway">
    <text evidence="1 12">Amino-acid biosynthesis; L-leucine biosynthesis; L-leucine from 3-methyl-2-oxobutanoate: step 1/4.</text>
</comment>
<dbReference type="EC" id="2.3.3.13" evidence="3 12"/>
<dbReference type="GO" id="GO:0030145">
    <property type="term" value="F:manganese ion binding"/>
    <property type="evidence" value="ECO:0007669"/>
    <property type="project" value="UniProtKB-UniRule"/>
</dbReference>